<evidence type="ECO:0000256" key="2">
    <source>
        <dbReference type="ARBA" id="ARBA00008255"/>
    </source>
</evidence>
<protein>
    <submittedName>
        <fullName evidence="10">Putative membrane protein</fullName>
    </submittedName>
</protein>
<dbReference type="NCBIfam" id="TIGR01620">
    <property type="entry name" value="hyp_HI0043"/>
    <property type="match status" value="1"/>
</dbReference>
<evidence type="ECO:0000256" key="8">
    <source>
        <dbReference type="SAM" id="MobiDB-lite"/>
    </source>
</evidence>
<organism evidence="10 11">
    <name type="scientific">Marinobacterium stanieri</name>
    <dbReference type="NCBI Taxonomy" id="49186"/>
    <lineage>
        <taxon>Bacteria</taxon>
        <taxon>Pseudomonadati</taxon>
        <taxon>Pseudomonadota</taxon>
        <taxon>Gammaproteobacteria</taxon>
        <taxon>Oceanospirillales</taxon>
        <taxon>Oceanospirillaceae</taxon>
        <taxon>Marinobacterium</taxon>
    </lineage>
</organism>
<dbReference type="STRING" id="49186.SAMN05421647_104128"/>
<feature type="region of interest" description="Disordered" evidence="8">
    <location>
        <begin position="1"/>
        <end position="57"/>
    </location>
</feature>
<dbReference type="Proteomes" id="UP000186895">
    <property type="component" value="Unassembled WGS sequence"/>
</dbReference>
<feature type="transmembrane region" description="Helical" evidence="9">
    <location>
        <begin position="92"/>
        <end position="113"/>
    </location>
</feature>
<evidence type="ECO:0000256" key="6">
    <source>
        <dbReference type="ARBA" id="ARBA00022989"/>
    </source>
</evidence>
<keyword evidence="11" id="KW-1185">Reference proteome</keyword>
<reference evidence="10 11" key="1">
    <citation type="submission" date="2017-01" db="EMBL/GenBank/DDBJ databases">
        <authorList>
            <person name="Mah S.A."/>
            <person name="Swanson W.J."/>
            <person name="Moy G.W."/>
            <person name="Vacquier V.D."/>
        </authorList>
    </citation>
    <scope>NUCLEOTIDE SEQUENCE [LARGE SCALE GENOMIC DNA]</scope>
    <source>
        <strain evidence="10 11">DSM 7027</strain>
    </source>
</reference>
<proteinExistence type="inferred from homology"/>
<keyword evidence="3" id="KW-1003">Cell membrane</keyword>
<evidence type="ECO:0000256" key="4">
    <source>
        <dbReference type="ARBA" id="ARBA00022519"/>
    </source>
</evidence>
<keyword evidence="7 9" id="KW-0472">Membrane</keyword>
<keyword evidence="6 9" id="KW-1133">Transmembrane helix</keyword>
<dbReference type="AlphaFoldDB" id="A0A1N6SAB7"/>
<evidence type="ECO:0000313" key="10">
    <source>
        <dbReference type="EMBL" id="SIQ37912.1"/>
    </source>
</evidence>
<evidence type="ECO:0000256" key="3">
    <source>
        <dbReference type="ARBA" id="ARBA00022475"/>
    </source>
</evidence>
<dbReference type="Pfam" id="PF05128">
    <property type="entry name" value="DUF697"/>
    <property type="match status" value="1"/>
</dbReference>
<evidence type="ECO:0000256" key="7">
    <source>
        <dbReference type="ARBA" id="ARBA00023136"/>
    </source>
</evidence>
<dbReference type="InterPro" id="IPR021147">
    <property type="entry name" value="DUF697"/>
</dbReference>
<keyword evidence="5 9" id="KW-0812">Transmembrane</keyword>
<keyword evidence="4" id="KW-0997">Cell inner membrane</keyword>
<gene>
    <name evidence="10" type="ORF">SAMN05421647_104128</name>
</gene>
<dbReference type="GO" id="GO:0005886">
    <property type="term" value="C:plasma membrane"/>
    <property type="evidence" value="ECO:0007669"/>
    <property type="project" value="UniProtKB-SubCell"/>
</dbReference>
<dbReference type="PANTHER" id="PTHR39342">
    <property type="entry name" value="UPF0283 MEMBRANE PROTEIN YCJF"/>
    <property type="match status" value="1"/>
</dbReference>
<accession>A0A1N6SAB7</accession>
<comment type="subcellular location">
    <subcellularLocation>
        <location evidence="1">Cell inner membrane</location>
        <topology evidence="1">Multi-pass membrane protein</topology>
    </subcellularLocation>
</comment>
<evidence type="ECO:0000256" key="5">
    <source>
        <dbReference type="ARBA" id="ARBA00022692"/>
    </source>
</evidence>
<dbReference type="EMBL" id="FTMN01000004">
    <property type="protein sequence ID" value="SIQ37912.1"/>
    <property type="molecule type" value="Genomic_DNA"/>
</dbReference>
<dbReference type="InterPro" id="IPR006507">
    <property type="entry name" value="UPF0283"/>
</dbReference>
<sequence length="341" mass="36801">MKPTEQEWTAPRFITPEQLDQPTSADEPYTPPQEFAPEETEPEPLAEPLVSAPARPPRRRWGRKLLGVSLALLLATVVGSELYRLLEWSFALHPLAGGLVSALLAIAGGGLALQIRRSFKGLKQLKASADLKQEAEQLATSTGQGQAARFLSRLQQHYRTHPDAEQILQQTHEVDSSYSDAEVVHFLSRHALGKQDAQARRCIQRHSVEAGMLVAVSPWASFDMLLAGWRNLRMLNEIMSIYGIAPGASAQIKLVRSVLHNIAFAGLSDLAMDAGSTLLGTSLTSGLSARAGQGLGAGLFTARTGLMAMELCRPLPAAGKKQTLMKQISGDLLKNLGKSGS</sequence>
<feature type="transmembrane region" description="Helical" evidence="9">
    <location>
        <begin position="65"/>
        <end position="86"/>
    </location>
</feature>
<evidence type="ECO:0000313" key="11">
    <source>
        <dbReference type="Proteomes" id="UP000186895"/>
    </source>
</evidence>
<dbReference type="eggNOG" id="COG3768">
    <property type="taxonomic scope" value="Bacteria"/>
</dbReference>
<name>A0A1N6SAB7_9GAMM</name>
<comment type="similarity">
    <text evidence="2">Belongs to the UPF0283 family.</text>
</comment>
<evidence type="ECO:0000256" key="9">
    <source>
        <dbReference type="SAM" id="Phobius"/>
    </source>
</evidence>
<dbReference type="PANTHER" id="PTHR39342:SF1">
    <property type="entry name" value="UPF0283 MEMBRANE PROTEIN YCJF"/>
    <property type="match status" value="1"/>
</dbReference>
<evidence type="ECO:0000256" key="1">
    <source>
        <dbReference type="ARBA" id="ARBA00004429"/>
    </source>
</evidence>
<dbReference type="RefSeq" id="WP_076462740.1">
    <property type="nucleotide sequence ID" value="NZ_FTMN01000004.1"/>
</dbReference>